<evidence type="ECO:0000313" key="2">
    <source>
        <dbReference type="Proteomes" id="UP000592294"/>
    </source>
</evidence>
<gene>
    <name evidence="1" type="ORF">HW932_01885</name>
</gene>
<organism evidence="1 2">
    <name type="scientific">Allochromatium humboldtianum</name>
    <dbReference type="NCBI Taxonomy" id="504901"/>
    <lineage>
        <taxon>Bacteria</taxon>
        <taxon>Pseudomonadati</taxon>
        <taxon>Pseudomonadota</taxon>
        <taxon>Gammaproteobacteria</taxon>
        <taxon>Chromatiales</taxon>
        <taxon>Chromatiaceae</taxon>
        <taxon>Allochromatium</taxon>
    </lineage>
</organism>
<dbReference type="RefSeq" id="WP_176974802.1">
    <property type="nucleotide sequence ID" value="NZ_JABZEO010000001.1"/>
</dbReference>
<keyword evidence="2" id="KW-1185">Reference proteome</keyword>
<reference evidence="1 2" key="1">
    <citation type="submission" date="2020-06" db="EMBL/GenBank/DDBJ databases">
        <title>Whole-genome sequence of Allochromatium humboldtianum DSM 21881, type strain.</title>
        <authorList>
            <person name="Kyndt J.A."/>
            <person name="Meyer T.E."/>
        </authorList>
    </citation>
    <scope>NUCLEOTIDE SEQUENCE [LARGE SCALE GENOMIC DNA]</scope>
    <source>
        <strain evidence="1 2">DSM 21881</strain>
    </source>
</reference>
<dbReference type="AlphaFoldDB" id="A0A850R0C2"/>
<evidence type="ECO:0000313" key="1">
    <source>
        <dbReference type="EMBL" id="NVZ08009.1"/>
    </source>
</evidence>
<dbReference type="EMBL" id="JABZEO010000001">
    <property type="protein sequence ID" value="NVZ08009.1"/>
    <property type="molecule type" value="Genomic_DNA"/>
</dbReference>
<dbReference type="Proteomes" id="UP000592294">
    <property type="component" value="Unassembled WGS sequence"/>
</dbReference>
<comment type="caution">
    <text evidence="1">The sequence shown here is derived from an EMBL/GenBank/DDBJ whole genome shotgun (WGS) entry which is preliminary data.</text>
</comment>
<protein>
    <submittedName>
        <fullName evidence="1">Uncharacterized protein</fullName>
    </submittedName>
</protein>
<sequence length="208" mass="23128">MAKKPVPVDTFSDTELEALSTEREADELGALWARLSVKQQQFLTHRLAGMTIDEASKRLGWSLSMGKQMSTNPLIKRYMQVATRRAVRRTMLTREDVIHGLLDAVDSAGSSADLTQAWREIGRLIGAYEPEKVDVTVTVADLDPQRLSSMSTHELLKMTQVDGVYVVDAEDDPARQDYALLREALAPPTPLQALGAEIEEAEYRDVEA</sequence>
<name>A0A850R0C2_9GAMM</name>
<proteinExistence type="predicted"/>
<accession>A0A850R0C2</accession>